<feature type="transmembrane region" description="Helical" evidence="4">
    <location>
        <begin position="101"/>
        <end position="122"/>
    </location>
</feature>
<dbReference type="OrthoDB" id="9779074at2"/>
<feature type="transmembrane region" description="Helical" evidence="4">
    <location>
        <begin position="214"/>
        <end position="237"/>
    </location>
</feature>
<keyword evidence="3" id="KW-0804">Transcription</keyword>
<evidence type="ECO:0000256" key="1">
    <source>
        <dbReference type="ARBA" id="ARBA00023015"/>
    </source>
</evidence>
<dbReference type="AlphaFoldDB" id="A0A5C7GM29"/>
<proteinExistence type="predicted"/>
<dbReference type="RefSeq" id="WP_147766452.1">
    <property type="nucleotide sequence ID" value="NZ_VRKQ01000008.1"/>
</dbReference>
<dbReference type="EMBL" id="VRKQ01000008">
    <property type="protein sequence ID" value="TXG38971.1"/>
    <property type="molecule type" value="Genomic_DNA"/>
</dbReference>
<evidence type="ECO:0000259" key="5">
    <source>
        <dbReference type="PROSITE" id="PS01124"/>
    </source>
</evidence>
<dbReference type="Gene3D" id="1.10.10.60">
    <property type="entry name" value="Homeodomain-like"/>
    <property type="match status" value="2"/>
</dbReference>
<dbReference type="Proteomes" id="UP000321080">
    <property type="component" value="Unassembled WGS sequence"/>
</dbReference>
<dbReference type="GO" id="GO:0003700">
    <property type="term" value="F:DNA-binding transcription factor activity"/>
    <property type="evidence" value="ECO:0007669"/>
    <property type="project" value="InterPro"/>
</dbReference>
<comment type="caution">
    <text evidence="6">The sequence shown here is derived from an EMBL/GenBank/DDBJ whole genome shotgun (WGS) entry which is preliminary data.</text>
</comment>
<evidence type="ECO:0000256" key="4">
    <source>
        <dbReference type="SAM" id="Phobius"/>
    </source>
</evidence>
<dbReference type="Pfam" id="PF12833">
    <property type="entry name" value="HTH_18"/>
    <property type="match status" value="1"/>
</dbReference>
<dbReference type="PANTHER" id="PTHR43280:SF2">
    <property type="entry name" value="HTH-TYPE TRANSCRIPTIONAL REGULATOR EXSA"/>
    <property type="match status" value="1"/>
</dbReference>
<dbReference type="GO" id="GO:0043565">
    <property type="term" value="F:sequence-specific DNA binding"/>
    <property type="evidence" value="ECO:0007669"/>
    <property type="project" value="InterPro"/>
</dbReference>
<keyword evidence="4" id="KW-0472">Membrane</keyword>
<feature type="transmembrane region" description="Helical" evidence="4">
    <location>
        <begin position="134"/>
        <end position="158"/>
    </location>
</feature>
<accession>A0A5C7GM29</accession>
<name>A0A5C7GM29_9FLAO</name>
<evidence type="ECO:0000256" key="3">
    <source>
        <dbReference type="ARBA" id="ARBA00023163"/>
    </source>
</evidence>
<feature type="transmembrane region" description="Helical" evidence="4">
    <location>
        <begin position="66"/>
        <end position="89"/>
    </location>
</feature>
<dbReference type="InterPro" id="IPR018062">
    <property type="entry name" value="HTH_AraC-typ_CS"/>
</dbReference>
<dbReference type="SMART" id="SM00342">
    <property type="entry name" value="HTH_ARAC"/>
    <property type="match status" value="1"/>
</dbReference>
<dbReference type="InterPro" id="IPR018060">
    <property type="entry name" value="HTH_AraC"/>
</dbReference>
<dbReference type="PANTHER" id="PTHR43280">
    <property type="entry name" value="ARAC-FAMILY TRANSCRIPTIONAL REGULATOR"/>
    <property type="match status" value="1"/>
</dbReference>
<feature type="transmembrane region" description="Helical" evidence="4">
    <location>
        <begin position="179"/>
        <end position="199"/>
    </location>
</feature>
<dbReference type="InterPro" id="IPR009057">
    <property type="entry name" value="Homeodomain-like_sf"/>
</dbReference>
<reference evidence="6 7" key="1">
    <citation type="submission" date="2019-08" db="EMBL/GenBank/DDBJ databases">
        <title>Seonamhaeicola sediminis sp. nov., isolated from marine sediment.</title>
        <authorList>
            <person name="Cao W.R."/>
        </authorList>
    </citation>
    <scope>NUCLEOTIDE SEQUENCE [LARGE SCALE GENOMIC DNA]</scope>
    <source>
        <strain evidence="6 7">1505</strain>
    </source>
</reference>
<sequence>MNFNIYNTIILAGIIQGFIFVTVVLCSKKFRSKSTLILAALVFCYSISNVIYIIPDIGLITLIEAYHYFFIPLAPLIPVLIYFYVLFFLNPIRKFSVKDKLLFVPFIFFLAVFLAFKFVVLFDSLKTTEITPSFLFWIRSNEIFSVIYSIVLLVSVLIKVYNHDKLKQTFDLKKIKPSLAWLKLMLTTIFFFTLVWAYLTYANIFGNNIGENDFYILWISMAALIYLMGHIGIYKFGVIKERKRIRRFIISKQLDISQVSINKHIRDFENYLKEEKAYLNPHLSLESVAEHLKISPSYLSRTIHSELDSSFSDYVHNLRVQEAKSYLCKPEFSNYTMVSIGLEAGFNSRSSFFNIFKLETGKTPYQYKKEYSKNNLKR</sequence>
<evidence type="ECO:0000313" key="7">
    <source>
        <dbReference type="Proteomes" id="UP000321080"/>
    </source>
</evidence>
<keyword evidence="1" id="KW-0805">Transcription regulation</keyword>
<dbReference type="PROSITE" id="PS00041">
    <property type="entry name" value="HTH_ARAC_FAMILY_1"/>
    <property type="match status" value="1"/>
</dbReference>
<keyword evidence="4" id="KW-0812">Transmembrane</keyword>
<feature type="transmembrane region" description="Helical" evidence="4">
    <location>
        <begin position="35"/>
        <end position="54"/>
    </location>
</feature>
<evidence type="ECO:0000256" key="2">
    <source>
        <dbReference type="ARBA" id="ARBA00023125"/>
    </source>
</evidence>
<protein>
    <submittedName>
        <fullName evidence="6">Helix-turn-helix transcriptional regulator</fullName>
    </submittedName>
</protein>
<dbReference type="SUPFAM" id="SSF46689">
    <property type="entry name" value="Homeodomain-like"/>
    <property type="match status" value="1"/>
</dbReference>
<feature type="domain" description="HTH araC/xylS-type" evidence="5">
    <location>
        <begin position="266"/>
        <end position="370"/>
    </location>
</feature>
<evidence type="ECO:0000313" key="6">
    <source>
        <dbReference type="EMBL" id="TXG38971.1"/>
    </source>
</evidence>
<keyword evidence="4" id="KW-1133">Transmembrane helix</keyword>
<keyword evidence="7" id="KW-1185">Reference proteome</keyword>
<organism evidence="6 7">
    <name type="scientific">Seonamhaeicola maritimus</name>
    <dbReference type="NCBI Taxonomy" id="2591822"/>
    <lineage>
        <taxon>Bacteria</taxon>
        <taxon>Pseudomonadati</taxon>
        <taxon>Bacteroidota</taxon>
        <taxon>Flavobacteriia</taxon>
        <taxon>Flavobacteriales</taxon>
        <taxon>Flavobacteriaceae</taxon>
    </lineage>
</organism>
<dbReference type="PROSITE" id="PS01124">
    <property type="entry name" value="HTH_ARAC_FAMILY_2"/>
    <property type="match status" value="1"/>
</dbReference>
<keyword evidence="2" id="KW-0238">DNA-binding</keyword>
<gene>
    <name evidence="6" type="ORF">FUA22_03540</name>
</gene>
<feature type="transmembrane region" description="Helical" evidence="4">
    <location>
        <begin position="6"/>
        <end position="26"/>
    </location>
</feature>